<protein>
    <recommendedName>
        <fullName evidence="1">F-box domain-containing protein</fullName>
    </recommendedName>
</protein>
<accession>A0A165LJL9</accession>
<evidence type="ECO:0000313" key="3">
    <source>
        <dbReference type="Proteomes" id="UP000077266"/>
    </source>
</evidence>
<gene>
    <name evidence="2" type="ORF">EXIGLDRAFT_763979</name>
</gene>
<dbReference type="Pfam" id="PF12937">
    <property type="entry name" value="F-box-like"/>
    <property type="match status" value="1"/>
</dbReference>
<name>A0A165LJL9_EXIGL</name>
<dbReference type="InterPro" id="IPR001810">
    <property type="entry name" value="F-box_dom"/>
</dbReference>
<dbReference type="Proteomes" id="UP000077266">
    <property type="component" value="Unassembled WGS sequence"/>
</dbReference>
<evidence type="ECO:0000313" key="2">
    <source>
        <dbReference type="EMBL" id="KZV97935.1"/>
    </source>
</evidence>
<organism evidence="2 3">
    <name type="scientific">Exidia glandulosa HHB12029</name>
    <dbReference type="NCBI Taxonomy" id="1314781"/>
    <lineage>
        <taxon>Eukaryota</taxon>
        <taxon>Fungi</taxon>
        <taxon>Dikarya</taxon>
        <taxon>Basidiomycota</taxon>
        <taxon>Agaricomycotina</taxon>
        <taxon>Agaricomycetes</taxon>
        <taxon>Auriculariales</taxon>
        <taxon>Exidiaceae</taxon>
        <taxon>Exidia</taxon>
    </lineage>
</organism>
<proteinExistence type="predicted"/>
<dbReference type="Gene3D" id="1.20.1280.50">
    <property type="match status" value="1"/>
</dbReference>
<reference evidence="2 3" key="1">
    <citation type="journal article" date="2016" name="Mol. Biol. Evol.">
        <title>Comparative Genomics of Early-Diverging Mushroom-Forming Fungi Provides Insights into the Origins of Lignocellulose Decay Capabilities.</title>
        <authorList>
            <person name="Nagy L.G."/>
            <person name="Riley R."/>
            <person name="Tritt A."/>
            <person name="Adam C."/>
            <person name="Daum C."/>
            <person name="Floudas D."/>
            <person name="Sun H."/>
            <person name="Yadav J.S."/>
            <person name="Pangilinan J."/>
            <person name="Larsson K.H."/>
            <person name="Matsuura K."/>
            <person name="Barry K."/>
            <person name="Labutti K."/>
            <person name="Kuo R."/>
            <person name="Ohm R.A."/>
            <person name="Bhattacharya S.S."/>
            <person name="Shirouzu T."/>
            <person name="Yoshinaga Y."/>
            <person name="Martin F.M."/>
            <person name="Grigoriev I.V."/>
            <person name="Hibbett D.S."/>
        </authorList>
    </citation>
    <scope>NUCLEOTIDE SEQUENCE [LARGE SCALE GENOMIC DNA]</scope>
    <source>
        <strain evidence="2 3">HHB12029</strain>
    </source>
</reference>
<dbReference type="EMBL" id="KV425924">
    <property type="protein sequence ID" value="KZV97935.1"/>
    <property type="molecule type" value="Genomic_DNA"/>
</dbReference>
<dbReference type="SUPFAM" id="SSF52047">
    <property type="entry name" value="RNI-like"/>
    <property type="match status" value="1"/>
</dbReference>
<evidence type="ECO:0000259" key="1">
    <source>
        <dbReference type="Pfam" id="PF12937"/>
    </source>
</evidence>
<dbReference type="CDD" id="cd09917">
    <property type="entry name" value="F-box_SF"/>
    <property type="match status" value="1"/>
</dbReference>
<dbReference type="AlphaFoldDB" id="A0A165LJL9"/>
<dbReference type="SUPFAM" id="SSF81383">
    <property type="entry name" value="F-box domain"/>
    <property type="match status" value="1"/>
</dbReference>
<dbReference type="InterPro" id="IPR036047">
    <property type="entry name" value="F-box-like_dom_sf"/>
</dbReference>
<dbReference type="InParanoid" id="A0A165LJL9"/>
<sequence length="364" mass="40515">MTPATPERERTAYDSTLCVIMEKGQPPIPPAWSLPNELLVYIFSFIFWSPNVLAMAARVCRRWLPAATQVLYSWLFIDSTDEASKLAQTMWDCPKLRALVRRLDVHVDSESLLGWIGLIPAEPGVHALGLWTRADRCAVASVLYRAPALHTVRELHLNGPRSLSIINVPHRLERLGLDNVGDFTLPALPHLRSLFISSCTHVIIPAISRFDQLRTVELSQLTPAHACEILDKLHAIHALIDTLTLSHLSIHTNPPQSLADSVQLFASTGLRVLRIGLPLAAQLSSFGTVEELHIDTDLFLHRVTSEFRALRTAVAGSGSNLKMVRLQHLDESEYGYVRECVGDMGVRVEVVDVYGRCQEAIFST</sequence>
<feature type="domain" description="F-box" evidence="1">
    <location>
        <begin position="32"/>
        <end position="73"/>
    </location>
</feature>
<keyword evidence="3" id="KW-1185">Reference proteome</keyword>